<reference evidence="4" key="1">
    <citation type="journal article" date="2019" name="Int. J. Syst. Evol. Microbiol.">
        <title>The Global Catalogue of Microorganisms (GCM) 10K type strain sequencing project: providing services to taxonomists for standard genome sequencing and annotation.</title>
        <authorList>
            <consortium name="The Broad Institute Genomics Platform"/>
            <consortium name="The Broad Institute Genome Sequencing Center for Infectious Disease"/>
            <person name="Wu L."/>
            <person name="Ma J."/>
        </authorList>
    </citation>
    <scope>NUCLEOTIDE SEQUENCE [LARGE SCALE GENOMIC DNA]</scope>
    <source>
        <strain evidence="4">JCM 17939</strain>
    </source>
</reference>
<protein>
    <submittedName>
        <fullName evidence="3">Uncharacterized protein</fullName>
    </submittedName>
</protein>
<dbReference type="EMBL" id="BAABHK010000016">
    <property type="protein sequence ID" value="GAA4635972.1"/>
    <property type="molecule type" value="Genomic_DNA"/>
</dbReference>
<comment type="caution">
    <text evidence="3">The sequence shown here is derived from an EMBL/GenBank/DDBJ whole genome shotgun (WGS) entry which is preliminary data.</text>
</comment>
<organism evidence="3 4">
    <name type="scientific">Actinoallomurus vinaceus</name>
    <dbReference type="NCBI Taxonomy" id="1080074"/>
    <lineage>
        <taxon>Bacteria</taxon>
        <taxon>Bacillati</taxon>
        <taxon>Actinomycetota</taxon>
        <taxon>Actinomycetes</taxon>
        <taxon>Streptosporangiales</taxon>
        <taxon>Thermomonosporaceae</taxon>
        <taxon>Actinoallomurus</taxon>
    </lineage>
</organism>
<feature type="coiled-coil region" evidence="1">
    <location>
        <begin position="68"/>
        <end position="95"/>
    </location>
</feature>
<dbReference type="Proteomes" id="UP001501442">
    <property type="component" value="Unassembled WGS sequence"/>
</dbReference>
<keyword evidence="1" id="KW-0175">Coiled coil</keyword>
<feature type="region of interest" description="Disordered" evidence="2">
    <location>
        <begin position="1"/>
        <end position="67"/>
    </location>
</feature>
<feature type="compositionally biased region" description="Polar residues" evidence="2">
    <location>
        <begin position="1"/>
        <end position="10"/>
    </location>
</feature>
<feature type="region of interest" description="Disordered" evidence="2">
    <location>
        <begin position="163"/>
        <end position="187"/>
    </location>
</feature>
<keyword evidence="4" id="KW-1185">Reference proteome</keyword>
<accession>A0ABP8UQ92</accession>
<feature type="compositionally biased region" description="Basic and acidic residues" evidence="2">
    <location>
        <begin position="57"/>
        <end position="67"/>
    </location>
</feature>
<evidence type="ECO:0000313" key="3">
    <source>
        <dbReference type="EMBL" id="GAA4635972.1"/>
    </source>
</evidence>
<evidence type="ECO:0000313" key="4">
    <source>
        <dbReference type="Proteomes" id="UP001501442"/>
    </source>
</evidence>
<name>A0ABP8UQ92_9ACTN</name>
<sequence>MTHPKNSAGTSHLPPLDPPSQSHPESAPSDLPSLLARPITSGSPTTHPWGQRPWPSDGKEKISPSVHRDRLRELARRLQRDLNRYERLAGHLRRAGNLNAADIGQWQAAQDLHTTHQEAHGALRQLFDAHVNAYASLIARINQTAQAYDDAEWETTTAIRKIEGDMHHPEADPAAVTSDGAPKPLNY</sequence>
<evidence type="ECO:0000256" key="1">
    <source>
        <dbReference type="SAM" id="Coils"/>
    </source>
</evidence>
<proteinExistence type="predicted"/>
<gene>
    <name evidence="3" type="ORF">GCM10023196_083780</name>
</gene>
<evidence type="ECO:0000256" key="2">
    <source>
        <dbReference type="SAM" id="MobiDB-lite"/>
    </source>
</evidence>